<reference evidence="3" key="1">
    <citation type="submission" date="2015-09" db="EMBL/GenBank/DDBJ databases">
        <authorList>
            <consortium name="Pathogen Informatics"/>
        </authorList>
    </citation>
    <scope>NUCLEOTIDE SEQUENCE [LARGE SCALE GENOMIC DNA]</scope>
    <source>
        <strain evidence="3">Lake Konstanz</strain>
    </source>
</reference>
<evidence type="ECO:0000256" key="1">
    <source>
        <dbReference type="SAM" id="MobiDB-lite"/>
    </source>
</evidence>
<name>A0A0S4IU08_BODSA</name>
<dbReference type="Proteomes" id="UP000051952">
    <property type="component" value="Unassembled WGS sequence"/>
</dbReference>
<proteinExistence type="predicted"/>
<dbReference type="EMBL" id="CYKH01000633">
    <property type="protein sequence ID" value="CUG07834.1"/>
    <property type="molecule type" value="Genomic_DNA"/>
</dbReference>
<dbReference type="VEuPathDB" id="TriTrypDB:BSAL_73915"/>
<evidence type="ECO:0000313" key="2">
    <source>
        <dbReference type="EMBL" id="CUG07834.1"/>
    </source>
</evidence>
<feature type="compositionally biased region" description="Pro residues" evidence="1">
    <location>
        <begin position="81"/>
        <end position="91"/>
    </location>
</feature>
<keyword evidence="3" id="KW-1185">Reference proteome</keyword>
<feature type="compositionally biased region" description="Polar residues" evidence="1">
    <location>
        <begin position="97"/>
        <end position="108"/>
    </location>
</feature>
<accession>A0A0S4IU08</accession>
<evidence type="ECO:0000313" key="3">
    <source>
        <dbReference type="Proteomes" id="UP000051952"/>
    </source>
</evidence>
<protein>
    <submittedName>
        <fullName evidence="2">Uncharacterized protein</fullName>
    </submittedName>
</protein>
<feature type="region of interest" description="Disordered" evidence="1">
    <location>
        <begin position="57"/>
        <end position="143"/>
    </location>
</feature>
<organism evidence="2 3">
    <name type="scientific">Bodo saltans</name>
    <name type="common">Flagellated protozoan</name>
    <dbReference type="NCBI Taxonomy" id="75058"/>
    <lineage>
        <taxon>Eukaryota</taxon>
        <taxon>Discoba</taxon>
        <taxon>Euglenozoa</taxon>
        <taxon>Kinetoplastea</taxon>
        <taxon>Metakinetoplastina</taxon>
        <taxon>Eubodonida</taxon>
        <taxon>Bodonidae</taxon>
        <taxon>Bodo</taxon>
    </lineage>
</organism>
<sequence length="162" mass="17311">MLQSGGGNNSTSALLKEYFSSEKACQLNALNNSGKYRGSAGGILPCPTPYTDLNSMKKATSVAKAQSPRYASPRNTTPRGVPKPPSLPPITKPLEDSMNSSRQSSQVISPRVHSKAPAGRGDTSPRIHTHGKSPSYGRRNVEKEFYDTVSTGHIPCLSLPTN</sequence>
<gene>
    <name evidence="2" type="ORF">BSAL_73915</name>
</gene>
<dbReference type="AlphaFoldDB" id="A0A0S4IU08"/>